<evidence type="ECO:0000256" key="2">
    <source>
        <dbReference type="SAM" id="MobiDB-lite"/>
    </source>
</evidence>
<dbReference type="Proteomes" id="UP000664859">
    <property type="component" value="Unassembled WGS sequence"/>
</dbReference>
<feature type="coiled-coil region" evidence="1">
    <location>
        <begin position="684"/>
        <end position="718"/>
    </location>
</feature>
<protein>
    <submittedName>
        <fullName evidence="3">Uncharacterized protein</fullName>
    </submittedName>
</protein>
<name>A0A836C906_9STRA</name>
<reference evidence="3" key="1">
    <citation type="submission" date="2021-02" db="EMBL/GenBank/DDBJ databases">
        <title>First Annotated Genome of the Yellow-green Alga Tribonema minus.</title>
        <authorList>
            <person name="Mahan K.M."/>
        </authorList>
    </citation>
    <scope>NUCLEOTIDE SEQUENCE</scope>
    <source>
        <strain evidence="3">UTEX B ZZ1240</strain>
    </source>
</reference>
<proteinExistence type="predicted"/>
<keyword evidence="4" id="KW-1185">Reference proteome</keyword>
<accession>A0A836C906</accession>
<feature type="compositionally biased region" description="Polar residues" evidence="2">
    <location>
        <begin position="947"/>
        <end position="956"/>
    </location>
</feature>
<evidence type="ECO:0000256" key="1">
    <source>
        <dbReference type="SAM" id="Coils"/>
    </source>
</evidence>
<organism evidence="3 4">
    <name type="scientific">Tribonema minus</name>
    <dbReference type="NCBI Taxonomy" id="303371"/>
    <lineage>
        <taxon>Eukaryota</taxon>
        <taxon>Sar</taxon>
        <taxon>Stramenopiles</taxon>
        <taxon>Ochrophyta</taxon>
        <taxon>PX clade</taxon>
        <taxon>Xanthophyceae</taxon>
        <taxon>Tribonematales</taxon>
        <taxon>Tribonemataceae</taxon>
        <taxon>Tribonema</taxon>
    </lineage>
</organism>
<feature type="compositionally biased region" description="Low complexity" evidence="2">
    <location>
        <begin position="961"/>
        <end position="976"/>
    </location>
</feature>
<feature type="region of interest" description="Disordered" evidence="2">
    <location>
        <begin position="923"/>
        <end position="979"/>
    </location>
</feature>
<feature type="compositionally biased region" description="Acidic residues" evidence="2">
    <location>
        <begin position="926"/>
        <end position="936"/>
    </location>
</feature>
<gene>
    <name evidence="3" type="ORF">JKP88DRAFT_281884</name>
</gene>
<feature type="region of interest" description="Disordered" evidence="2">
    <location>
        <begin position="374"/>
        <end position="397"/>
    </location>
</feature>
<evidence type="ECO:0000313" key="3">
    <source>
        <dbReference type="EMBL" id="KAG5177550.1"/>
    </source>
</evidence>
<feature type="region of interest" description="Disordered" evidence="2">
    <location>
        <begin position="278"/>
        <end position="303"/>
    </location>
</feature>
<dbReference type="EMBL" id="JAFCMP010000524">
    <property type="protein sequence ID" value="KAG5177550.1"/>
    <property type="molecule type" value="Genomic_DNA"/>
</dbReference>
<keyword evidence="1" id="KW-0175">Coiled coil</keyword>
<feature type="region of interest" description="Disordered" evidence="2">
    <location>
        <begin position="65"/>
        <end position="110"/>
    </location>
</feature>
<feature type="compositionally biased region" description="Basic and acidic residues" evidence="2">
    <location>
        <begin position="73"/>
        <end position="87"/>
    </location>
</feature>
<dbReference type="OrthoDB" id="70856at2759"/>
<sequence>MRPNNRPFTKGTVKDWQQAGTAEPLFRAVDLQAYCEGPLLIEQANALSTLLEHLKHDLDTQSAQRWQWQHRSPNRDRSSVTVDDRKLRQSQNVASQHADGEGNDDNQLDKNEDAFGEQEMVATKRHSAQQRQAIAKVSYNAWLLSVAAAQQRAAELSAARDEEAAQAAEERAGRQGIDVRRERAAQRLQRLQMVADTVPAGEDGDSVAAADAFVKIEWGPEMEVEPVAAAATTMVDACVSCHGLVVTAMRAEVKARERWQTLKKRLDNVESAIATELKQRKRRQKQGVPRSKPVLARGGTSSALSDARDAARLAALQAAQCRREREALLKSRGRQKAKLHFMQEDTMRKGEEAYAAIEGRVTRLNYVLEAEAAKQHNTQDATSGRRPSAVSGGNVGSIVRSKPSYERTAAEKAWVGLDHMLHPQLYSHLTEAQEEELEVDEDYRPIVPVSVAERIIRLDPRVNVALPFLRSPAELKAHELFAKYAHGLSDSAAAEADAAGVSGKRLNAAVDADMMIRAARLISLRSENLAELTQDESHPVPAPLEGTSMGLVPLDVPPDPDKEREGDIYESAHAVTDTGVRYLDLRVDVTFWGARRGVQARLGAVLLEVRQRGNAVTKRSIGYAPRALQTVCDADGGSGRALAAAKTAQARLVQLRNDIAHGGDVVRLQERKYTICSTMVKEERKAVREAIDGLLASLRRAREEKAAATALLKAARIELPAVFAALEGANKGTQVRLAHRRNGWNSLTLPEQQWCMLDRSLHPELYEWLQEGDPARGAGARIRDSMDGHHAAYLEQFRYHPKELARIQKLPFADLDRRQLQGATAVIDLDLAAAVRQKDPLMRTQEEREWVALDKVLNPGAWTLFKGEDVTSHGLAGGEKPQARDKYAKTATLKRASLDTVAEVAASFPAATYTRAELLAIWSGEGEGDPDPDSDSPVDLISHEGAQPSSTINNAPTKRFSMAPSPAASTSASQATIEISQQRRRRCQWHRQLLLKYNGSYAEYAAWDRAHGGEGLGATFASALQADATAAATTAAAPAAAAAAAAAAATAAAPAAGVTATPAATRGMRGAEDADDRCLALLQEADRVASLHIDDETDSAILHGGASQRFPVPTLRLELEAELNALLREQYS</sequence>
<comment type="caution">
    <text evidence="3">The sequence shown here is derived from an EMBL/GenBank/DDBJ whole genome shotgun (WGS) entry which is preliminary data.</text>
</comment>
<evidence type="ECO:0000313" key="4">
    <source>
        <dbReference type="Proteomes" id="UP000664859"/>
    </source>
</evidence>
<dbReference type="AlphaFoldDB" id="A0A836C906"/>